<gene>
    <name evidence="3" type="ORF">GKZ75_09615</name>
</gene>
<dbReference type="Proteomes" id="UP000471026">
    <property type="component" value="Unassembled WGS sequence"/>
</dbReference>
<accession>A0A6N9QZX8</accession>
<keyword evidence="1" id="KW-0175">Coiled coil</keyword>
<organism evidence="3 4">
    <name type="scientific">Kocuria marina subsp. indica</name>
    <dbReference type="NCBI Taxonomy" id="1049583"/>
    <lineage>
        <taxon>Bacteria</taxon>
        <taxon>Bacillati</taxon>
        <taxon>Actinomycetota</taxon>
        <taxon>Actinomycetes</taxon>
        <taxon>Micrococcales</taxon>
        <taxon>Micrococcaceae</taxon>
        <taxon>Kocuria</taxon>
    </lineage>
</organism>
<protein>
    <submittedName>
        <fullName evidence="3">Uncharacterized protein</fullName>
    </submittedName>
</protein>
<keyword evidence="2" id="KW-0812">Transmembrane</keyword>
<name>A0A6N9QZX8_9MICC</name>
<evidence type="ECO:0000256" key="2">
    <source>
        <dbReference type="SAM" id="Phobius"/>
    </source>
</evidence>
<keyword evidence="2" id="KW-0472">Membrane</keyword>
<evidence type="ECO:0000256" key="1">
    <source>
        <dbReference type="SAM" id="Coils"/>
    </source>
</evidence>
<evidence type="ECO:0000313" key="4">
    <source>
        <dbReference type="Proteomes" id="UP000471026"/>
    </source>
</evidence>
<dbReference type="AlphaFoldDB" id="A0A6N9QZX8"/>
<feature type="transmembrane region" description="Helical" evidence="2">
    <location>
        <begin position="6"/>
        <end position="26"/>
    </location>
</feature>
<keyword evidence="2" id="KW-1133">Transmembrane helix</keyword>
<reference evidence="3 4" key="1">
    <citation type="submission" date="2019-11" db="EMBL/GenBank/DDBJ databases">
        <title>Draft genome sequence of Kocuria indica DP-K7, a methyl red degrading Actinobacterium.</title>
        <authorList>
            <person name="Kumaran S."/>
            <person name="Tischler D."/>
            <person name="Ngo A.C.R."/>
            <person name="Schultes F."/>
        </authorList>
    </citation>
    <scope>NUCLEOTIDE SEQUENCE [LARGE SCALE GENOMIC DNA]</scope>
    <source>
        <strain evidence="3 4">DP-K7</strain>
    </source>
</reference>
<sequence>MSEGVILGLLTLASGVIGAGLAWLTGRRADKTNQRKNESEHLQGREQLLWENVEQRLADLKAQVEIQAKQITELRDGRKADQKELESVRLDLRATRDAMRDYEELLADYREHTYAYQVWTDDGGVPPSPAWSWRIVADQRDYAKEKEVR</sequence>
<proteinExistence type="predicted"/>
<comment type="caution">
    <text evidence="3">The sequence shown here is derived from an EMBL/GenBank/DDBJ whole genome shotgun (WGS) entry which is preliminary data.</text>
</comment>
<feature type="coiled-coil region" evidence="1">
    <location>
        <begin position="50"/>
        <end position="112"/>
    </location>
</feature>
<evidence type="ECO:0000313" key="3">
    <source>
        <dbReference type="EMBL" id="NDO78474.1"/>
    </source>
</evidence>
<dbReference type="RefSeq" id="WP_162229810.1">
    <property type="nucleotide sequence ID" value="NZ_WMHZ01000012.1"/>
</dbReference>
<dbReference type="EMBL" id="WMHZ01000012">
    <property type="protein sequence ID" value="NDO78474.1"/>
    <property type="molecule type" value="Genomic_DNA"/>
</dbReference>